<name>A0AAW1JCB4_SAPOF</name>
<evidence type="ECO:0000256" key="2">
    <source>
        <dbReference type="ARBA" id="ARBA00022737"/>
    </source>
</evidence>
<dbReference type="Pfam" id="PF23559">
    <property type="entry name" value="WHD_DRP"/>
    <property type="match status" value="1"/>
</dbReference>
<dbReference type="Gene3D" id="3.40.50.300">
    <property type="entry name" value="P-loop containing nucleotide triphosphate hydrolases"/>
    <property type="match status" value="1"/>
</dbReference>
<gene>
    <name evidence="9" type="ORF">RND81_08G210100</name>
</gene>
<protein>
    <recommendedName>
        <fullName evidence="11">NB-ARC domain-containing protein</fullName>
    </recommendedName>
</protein>
<dbReference type="GO" id="GO:0043531">
    <property type="term" value="F:ADP binding"/>
    <property type="evidence" value="ECO:0007669"/>
    <property type="project" value="InterPro"/>
</dbReference>
<dbReference type="InterPro" id="IPR058922">
    <property type="entry name" value="WHD_DRP"/>
</dbReference>
<dbReference type="FunFam" id="1.10.10.10:FF:000322">
    <property type="entry name" value="Probable disease resistance protein At1g63360"/>
    <property type="match status" value="1"/>
</dbReference>
<comment type="caution">
    <text evidence="9">The sequence shown here is derived from an EMBL/GenBank/DDBJ whole genome shotgun (WGS) entry which is preliminary data.</text>
</comment>
<evidence type="ECO:0000313" key="10">
    <source>
        <dbReference type="Proteomes" id="UP001443914"/>
    </source>
</evidence>
<dbReference type="InterPro" id="IPR055414">
    <property type="entry name" value="LRR_R13L4/SHOC2-like"/>
</dbReference>
<dbReference type="SUPFAM" id="SSF52058">
    <property type="entry name" value="L domain-like"/>
    <property type="match status" value="2"/>
</dbReference>
<dbReference type="Gene3D" id="1.10.10.10">
    <property type="entry name" value="Winged helix-like DNA-binding domain superfamily/Winged helix DNA-binding domain"/>
    <property type="match status" value="1"/>
</dbReference>
<accession>A0AAW1JCB4</accession>
<evidence type="ECO:0000256" key="5">
    <source>
        <dbReference type="SAM" id="MobiDB-lite"/>
    </source>
</evidence>
<evidence type="ECO:0000313" key="9">
    <source>
        <dbReference type="EMBL" id="KAK9700001.1"/>
    </source>
</evidence>
<dbReference type="AlphaFoldDB" id="A0AAW1JCB4"/>
<dbReference type="SUPFAM" id="SSF52540">
    <property type="entry name" value="P-loop containing nucleoside triphosphate hydrolases"/>
    <property type="match status" value="1"/>
</dbReference>
<evidence type="ECO:0000259" key="8">
    <source>
        <dbReference type="Pfam" id="PF23598"/>
    </source>
</evidence>
<sequence length="1249" mass="141260">MRRHTSGAMSDPHWMYTIPSSSTDTTRRHTSGAMSDPHWMYTTPFSSTDTTRQNFSAAAGGNTDQHRVCFPRRPVHPMETKILSWTKRVEQLCKRLDELQTKMDVLDLKKGIEGEPSNRLLPTTAIPDEHHLFGRTEELGRILEFPRQNAGNVNTLSVIAIWGMPGVGKTSLAQHVYYDETFKGYFDLKAWVCVSDDFNVVRFTKVILEAVSGQRFDTDDLNILQVTLSNKLSGMRFLLVLDDVWNTKFDSWDALLKPLKVESRETMVILTTRHKSVSISSNADVTLQLDLLSTENCYTIIKTHATHGNRVVDEKFDGVCRQIGLMCKGLPLAAKAAGRLLRATPTEKWDCILTNDMWNLVDDGTDVLPAIKLSYQYLPSHLKPCFSYCSLFPKDYEYDNKKLILLWIAEGFVKQPRDGKSIEEEAHAYFDDLFSRSFFQRSSRNTSYFVMHDLFHGLAQFVSKQFFYRVEHGKKSQMSSKIRYLSYQRRNCDDLRKLDLTSANQLRTFIAIDNAADYFYVSLRAMNDLVPRLKSVRVLSLSHYQIYHLSASIGEMKHLRFLDVSFTKITRLPETICNLCNLQILLLSHCSELIELPPDMHKLTSLCHLDLSGTALTNLPSNMPNLSSFRTLGKVILDPSELYKLNELKHLQGSLCVSISKGATSLINGSDSYLKHFEGLRELEIDFVSASRDSDVQTEVLTRLEPHYSLKNLSIHGYGGKRFPDWVSSFKFCHMVSLQIINCEFCLLFPSLGELPSLEHLRVSGFKNVKRVGAELYGGGSQRINAFQSLKTLIFENMLEWEKWLPQEGEGCDFRCLKELYVRDCPKLSGQLPSDIPSLEKLIISDCPQLNAAPEFFPFATSSETTDPGNMITSSQLSSLQLSFLPQLSKSPQMIQQLTSLTSLNISSLPAIESFPDFPFPESLLSLRIDECNALHSLPNRLTQIVKLVISKCPSLKSFPDNGLPASLKILKIKHCQNLEFTSFQEFTKKTSLTTLEIEDGCDSLTSFALSPFPELGHLKISNCKNLKSLCFLVSPDDQYLHLLNVYVSECTKLGEISLPEGGLPAPRLQELTLSCCPSLKSLPQNTFKRLTSLESLNLNHCPELRPVLTWNNLPSCLISLSCADAIFNSVWLNRQLHHFRALKHLKLDGLVVDDFPQFRWVPSTVTALTISDFPNLKNIDDGIKCLDCLEELVIRNCPEVASISEKGFPSSLLYLQAVGCPLLERYLLGKGRIRFAYIPCVILAYTVL</sequence>
<dbReference type="InterPro" id="IPR002182">
    <property type="entry name" value="NB-ARC"/>
</dbReference>
<dbReference type="InterPro" id="IPR032675">
    <property type="entry name" value="LRR_dom_sf"/>
</dbReference>
<evidence type="ECO:0000256" key="1">
    <source>
        <dbReference type="ARBA" id="ARBA00022614"/>
    </source>
</evidence>
<dbReference type="Gene3D" id="3.80.10.10">
    <property type="entry name" value="Ribonuclease Inhibitor"/>
    <property type="match status" value="4"/>
</dbReference>
<feature type="domain" description="Disease resistance R13L4/SHOC-2-like LRR" evidence="8">
    <location>
        <begin position="531"/>
        <end position="796"/>
    </location>
</feature>
<proteinExistence type="predicted"/>
<feature type="region of interest" description="Disordered" evidence="5">
    <location>
        <begin position="1"/>
        <end position="37"/>
    </location>
</feature>
<feature type="coiled-coil region" evidence="4">
    <location>
        <begin position="82"/>
        <end position="109"/>
    </location>
</feature>
<keyword evidence="4" id="KW-0175">Coiled coil</keyword>
<dbReference type="Pfam" id="PF00931">
    <property type="entry name" value="NB-ARC"/>
    <property type="match status" value="1"/>
</dbReference>
<dbReference type="PANTHER" id="PTHR36766:SF51">
    <property type="entry name" value="DISEASE RESISTANCE RPP13-LIKE PROTEIN 1"/>
    <property type="match status" value="1"/>
</dbReference>
<evidence type="ECO:0000259" key="7">
    <source>
        <dbReference type="Pfam" id="PF23559"/>
    </source>
</evidence>
<dbReference type="GO" id="GO:0006952">
    <property type="term" value="P:defense response"/>
    <property type="evidence" value="ECO:0007669"/>
    <property type="project" value="UniProtKB-KW"/>
</dbReference>
<keyword evidence="10" id="KW-1185">Reference proteome</keyword>
<dbReference type="InterPro" id="IPR003591">
    <property type="entry name" value="Leu-rich_rpt_typical-subtyp"/>
</dbReference>
<dbReference type="InterPro" id="IPR036388">
    <property type="entry name" value="WH-like_DNA-bd_sf"/>
</dbReference>
<dbReference type="PANTHER" id="PTHR36766">
    <property type="entry name" value="PLANT BROAD-SPECTRUM MILDEW RESISTANCE PROTEIN RPW8"/>
    <property type="match status" value="1"/>
</dbReference>
<dbReference type="InterPro" id="IPR027417">
    <property type="entry name" value="P-loop_NTPase"/>
</dbReference>
<reference evidence="9" key="1">
    <citation type="submission" date="2024-03" db="EMBL/GenBank/DDBJ databases">
        <title>WGS assembly of Saponaria officinalis var. Norfolk2.</title>
        <authorList>
            <person name="Jenkins J."/>
            <person name="Shu S."/>
            <person name="Grimwood J."/>
            <person name="Barry K."/>
            <person name="Goodstein D."/>
            <person name="Schmutz J."/>
            <person name="Leebens-Mack J."/>
            <person name="Osbourn A."/>
        </authorList>
    </citation>
    <scope>NUCLEOTIDE SEQUENCE [LARGE SCALE GENOMIC DNA]</scope>
    <source>
        <strain evidence="9">JIC</strain>
    </source>
</reference>
<keyword evidence="2" id="KW-0677">Repeat</keyword>
<evidence type="ECO:0000259" key="6">
    <source>
        <dbReference type="Pfam" id="PF00931"/>
    </source>
</evidence>
<dbReference type="PRINTS" id="PR00364">
    <property type="entry name" value="DISEASERSIST"/>
</dbReference>
<dbReference type="Pfam" id="PF23598">
    <property type="entry name" value="LRR_14"/>
    <property type="match status" value="1"/>
</dbReference>
<evidence type="ECO:0000256" key="3">
    <source>
        <dbReference type="ARBA" id="ARBA00022821"/>
    </source>
</evidence>
<dbReference type="EMBL" id="JBDFQZ010000008">
    <property type="protein sequence ID" value="KAK9700001.1"/>
    <property type="molecule type" value="Genomic_DNA"/>
</dbReference>
<feature type="domain" description="NB-ARC" evidence="6">
    <location>
        <begin position="156"/>
        <end position="307"/>
    </location>
</feature>
<dbReference type="Proteomes" id="UP001443914">
    <property type="component" value="Unassembled WGS sequence"/>
</dbReference>
<keyword evidence="3" id="KW-0611">Plant defense</keyword>
<keyword evidence="1" id="KW-0433">Leucine-rich repeat</keyword>
<organism evidence="9 10">
    <name type="scientific">Saponaria officinalis</name>
    <name type="common">Common soapwort</name>
    <name type="synonym">Lychnis saponaria</name>
    <dbReference type="NCBI Taxonomy" id="3572"/>
    <lineage>
        <taxon>Eukaryota</taxon>
        <taxon>Viridiplantae</taxon>
        <taxon>Streptophyta</taxon>
        <taxon>Embryophyta</taxon>
        <taxon>Tracheophyta</taxon>
        <taxon>Spermatophyta</taxon>
        <taxon>Magnoliopsida</taxon>
        <taxon>eudicotyledons</taxon>
        <taxon>Gunneridae</taxon>
        <taxon>Pentapetalae</taxon>
        <taxon>Caryophyllales</taxon>
        <taxon>Caryophyllaceae</taxon>
        <taxon>Caryophylleae</taxon>
        <taxon>Saponaria</taxon>
    </lineage>
</organism>
<evidence type="ECO:0000256" key="4">
    <source>
        <dbReference type="SAM" id="Coils"/>
    </source>
</evidence>
<feature type="domain" description="Disease resistance protein winged helix" evidence="7">
    <location>
        <begin position="391"/>
        <end position="459"/>
    </location>
</feature>
<dbReference type="SMART" id="SM00369">
    <property type="entry name" value="LRR_TYP"/>
    <property type="match status" value="2"/>
</dbReference>
<evidence type="ECO:0008006" key="11">
    <source>
        <dbReference type="Google" id="ProtNLM"/>
    </source>
</evidence>